<organism evidence="2 3">
    <name type="scientific">Fodinibius salsisoli</name>
    <dbReference type="NCBI Taxonomy" id="2820877"/>
    <lineage>
        <taxon>Bacteria</taxon>
        <taxon>Pseudomonadati</taxon>
        <taxon>Balneolota</taxon>
        <taxon>Balneolia</taxon>
        <taxon>Balneolales</taxon>
        <taxon>Balneolaceae</taxon>
        <taxon>Fodinibius</taxon>
    </lineage>
</organism>
<dbReference type="EMBL" id="JAGGJA010000001">
    <property type="protein sequence ID" value="MCW9705676.1"/>
    <property type="molecule type" value="Genomic_DNA"/>
</dbReference>
<comment type="caution">
    <text evidence="2">The sequence shown here is derived from an EMBL/GenBank/DDBJ whole genome shotgun (WGS) entry which is preliminary data.</text>
</comment>
<accession>A0ABT3PIC2</accession>
<evidence type="ECO:0000313" key="2">
    <source>
        <dbReference type="EMBL" id="MCW9705676.1"/>
    </source>
</evidence>
<sequence>MIILEDGTELEGKDTNRDRENEFFDSVEAFNGMEITSITANEDNATIAVECVMDVTFEGGNRMELEQVAVQHWQGDLIKKERFYATQNG</sequence>
<dbReference type="Proteomes" id="UP001207918">
    <property type="component" value="Unassembled WGS sequence"/>
</dbReference>
<evidence type="ECO:0000259" key="1">
    <source>
        <dbReference type="Pfam" id="PF20409"/>
    </source>
</evidence>
<reference evidence="2 3" key="1">
    <citation type="submission" date="2021-03" db="EMBL/GenBank/DDBJ databases">
        <title>Aliifodinibius sp. nov., a new bacterium isolated from saline soil.</title>
        <authorList>
            <person name="Galisteo C."/>
            <person name="De La Haba R."/>
            <person name="Sanchez-Porro C."/>
            <person name="Ventosa A."/>
        </authorList>
    </citation>
    <scope>NUCLEOTIDE SEQUENCE [LARGE SCALE GENOMIC DNA]</scope>
    <source>
        <strain evidence="2 3">1BSP15-2V2</strain>
    </source>
</reference>
<name>A0ABT3PIC2_9BACT</name>
<dbReference type="Pfam" id="PF20409">
    <property type="entry name" value="SnoaL_5"/>
    <property type="match status" value="1"/>
</dbReference>
<gene>
    <name evidence="2" type="ORF">J6I44_02355</name>
</gene>
<feature type="domain" description="SnoaL-like" evidence="1">
    <location>
        <begin position="10"/>
        <end position="84"/>
    </location>
</feature>
<evidence type="ECO:0000313" key="3">
    <source>
        <dbReference type="Proteomes" id="UP001207918"/>
    </source>
</evidence>
<dbReference type="InterPro" id="IPR046860">
    <property type="entry name" value="SnoaL_5"/>
</dbReference>
<dbReference type="SUPFAM" id="SSF54427">
    <property type="entry name" value="NTF2-like"/>
    <property type="match status" value="1"/>
</dbReference>
<keyword evidence="3" id="KW-1185">Reference proteome</keyword>
<dbReference type="Gene3D" id="3.10.450.50">
    <property type="match status" value="1"/>
</dbReference>
<proteinExistence type="predicted"/>
<dbReference type="RefSeq" id="WP_265764341.1">
    <property type="nucleotide sequence ID" value="NZ_JAGGJA010000001.1"/>
</dbReference>
<dbReference type="InterPro" id="IPR032710">
    <property type="entry name" value="NTF2-like_dom_sf"/>
</dbReference>
<protein>
    <recommendedName>
        <fullName evidence="1">SnoaL-like domain-containing protein</fullName>
    </recommendedName>
</protein>